<keyword evidence="5" id="KW-0560">Oxidoreductase</keyword>
<comment type="caution">
    <text evidence="10">The sequence shown here is derived from an EMBL/GenBank/DDBJ whole genome shotgun (WGS) entry which is preliminary data.</text>
</comment>
<dbReference type="GO" id="GO:0005506">
    <property type="term" value="F:iron ion binding"/>
    <property type="evidence" value="ECO:0007669"/>
    <property type="project" value="InterPro"/>
</dbReference>
<evidence type="ECO:0000256" key="8">
    <source>
        <dbReference type="PIRSR" id="PIRSR602401-1"/>
    </source>
</evidence>
<dbReference type="SUPFAM" id="SSF48264">
    <property type="entry name" value="Cytochrome P450"/>
    <property type="match status" value="1"/>
</dbReference>
<proteinExistence type="inferred from homology"/>
<evidence type="ECO:0000256" key="7">
    <source>
        <dbReference type="ARBA" id="ARBA00023033"/>
    </source>
</evidence>
<comment type="similarity">
    <text evidence="2">Belongs to the cytochrome P450 family.</text>
</comment>
<reference evidence="10 11" key="1">
    <citation type="submission" date="2019-02" db="EMBL/GenBank/DDBJ databases">
        <title>Genome sequencing of the rare red list fungi Dentipellis fragilis.</title>
        <authorList>
            <person name="Buettner E."/>
            <person name="Kellner H."/>
        </authorList>
    </citation>
    <scope>NUCLEOTIDE SEQUENCE [LARGE SCALE GENOMIC DNA]</scope>
    <source>
        <strain evidence="10 11">DSM 105465</strain>
    </source>
</reference>
<keyword evidence="9" id="KW-1133">Transmembrane helix</keyword>
<dbReference type="STRING" id="205917.A0A4Y9YH29"/>
<keyword evidence="3 8" id="KW-0349">Heme</keyword>
<evidence type="ECO:0000256" key="1">
    <source>
        <dbReference type="ARBA" id="ARBA00001971"/>
    </source>
</evidence>
<protein>
    <recommendedName>
        <fullName evidence="12">Cytochrome P450</fullName>
    </recommendedName>
</protein>
<dbReference type="InterPro" id="IPR036396">
    <property type="entry name" value="Cyt_P450_sf"/>
</dbReference>
<dbReference type="InterPro" id="IPR002401">
    <property type="entry name" value="Cyt_P450_E_grp-I"/>
</dbReference>
<dbReference type="GO" id="GO:0004497">
    <property type="term" value="F:monooxygenase activity"/>
    <property type="evidence" value="ECO:0007669"/>
    <property type="project" value="UniProtKB-KW"/>
</dbReference>
<keyword evidence="9" id="KW-0812">Transmembrane</keyword>
<evidence type="ECO:0000313" key="11">
    <source>
        <dbReference type="Proteomes" id="UP000298327"/>
    </source>
</evidence>
<evidence type="ECO:0000256" key="3">
    <source>
        <dbReference type="ARBA" id="ARBA00022617"/>
    </source>
</evidence>
<name>A0A4Y9YH29_9AGAM</name>
<dbReference type="OrthoDB" id="1055148at2759"/>
<evidence type="ECO:0000256" key="2">
    <source>
        <dbReference type="ARBA" id="ARBA00010617"/>
    </source>
</evidence>
<dbReference type="Proteomes" id="UP000298327">
    <property type="component" value="Unassembled WGS sequence"/>
</dbReference>
<evidence type="ECO:0000313" key="10">
    <source>
        <dbReference type="EMBL" id="TFY61013.1"/>
    </source>
</evidence>
<organism evidence="10 11">
    <name type="scientific">Dentipellis fragilis</name>
    <dbReference type="NCBI Taxonomy" id="205917"/>
    <lineage>
        <taxon>Eukaryota</taxon>
        <taxon>Fungi</taxon>
        <taxon>Dikarya</taxon>
        <taxon>Basidiomycota</taxon>
        <taxon>Agaricomycotina</taxon>
        <taxon>Agaricomycetes</taxon>
        <taxon>Russulales</taxon>
        <taxon>Hericiaceae</taxon>
        <taxon>Dentipellis</taxon>
    </lineage>
</organism>
<sequence>MYPIGLQTLLDAIRVNITSWSVAYLFALISFLAYVLPLWPEDDDKGVMLPGRLPFTIAPYFQRRFDFLHWGFEYTKQRIYRFRLLTNSVMVVSGDQGRMDFFNAKSLNLHEGFRVLSGALPFVQGVTVDLRERRIAQIYKRLAAVQKTERLTELIPEILGDCRRAMVSWGKAGRLEPFDGIYELAFQLSVRCVTCVEIADDPAVVLRLRKWYDQVDRGTTAATVLFPWFPSPAMLRKAYATKQIYSLVTNTIKVRKESGVPRDDTLQMLLDAGDDQLMIVGFIMGLLIAGARSTGNTASWLITFLGCHPEWRSKARLEVQQLIASSGTSSKATDSDIADVLSTIPVTAWETEAPVLDSLIHETLRISESHVAMRRNLGPTVHIDGKTLPSGSFALYPFSDVHLNPEFYSDPYQFDPSRPARKDGFEFLGWGAGRISCLGQRLAKLQLRLLTAMFVLNYDFQTVDDRGMPADPPPKPDWNDTLYCRPSNGQFFLDYRESDAGKA</sequence>
<keyword evidence="7" id="KW-0503">Monooxygenase</keyword>
<evidence type="ECO:0000256" key="9">
    <source>
        <dbReference type="SAM" id="Phobius"/>
    </source>
</evidence>
<feature type="transmembrane region" description="Helical" evidence="9">
    <location>
        <begin position="20"/>
        <end position="39"/>
    </location>
</feature>
<dbReference type="EMBL" id="SEOQ01000532">
    <property type="protein sequence ID" value="TFY61013.1"/>
    <property type="molecule type" value="Genomic_DNA"/>
</dbReference>
<dbReference type="GO" id="GO:0016125">
    <property type="term" value="P:sterol metabolic process"/>
    <property type="evidence" value="ECO:0007669"/>
    <property type="project" value="TreeGrafter"/>
</dbReference>
<dbReference type="PANTHER" id="PTHR24286">
    <property type="entry name" value="CYTOCHROME P450 26"/>
    <property type="match status" value="1"/>
</dbReference>
<evidence type="ECO:0000256" key="5">
    <source>
        <dbReference type="ARBA" id="ARBA00023002"/>
    </source>
</evidence>
<dbReference type="PRINTS" id="PR00463">
    <property type="entry name" value="EP450I"/>
</dbReference>
<evidence type="ECO:0000256" key="4">
    <source>
        <dbReference type="ARBA" id="ARBA00022723"/>
    </source>
</evidence>
<dbReference type="CDD" id="cd00302">
    <property type="entry name" value="cytochrome_P450"/>
    <property type="match status" value="1"/>
</dbReference>
<accession>A0A4Y9YH29</accession>
<keyword evidence="6 8" id="KW-0408">Iron</keyword>
<dbReference type="InterPro" id="IPR001128">
    <property type="entry name" value="Cyt_P450"/>
</dbReference>
<gene>
    <name evidence="10" type="ORF">EVG20_g7215</name>
</gene>
<keyword evidence="11" id="KW-1185">Reference proteome</keyword>
<dbReference type="GO" id="GO:0020037">
    <property type="term" value="F:heme binding"/>
    <property type="evidence" value="ECO:0007669"/>
    <property type="project" value="InterPro"/>
</dbReference>
<dbReference type="PRINTS" id="PR00385">
    <property type="entry name" value="P450"/>
</dbReference>
<keyword evidence="4 8" id="KW-0479">Metal-binding</keyword>
<dbReference type="Pfam" id="PF00067">
    <property type="entry name" value="p450"/>
    <property type="match status" value="1"/>
</dbReference>
<evidence type="ECO:0008006" key="12">
    <source>
        <dbReference type="Google" id="ProtNLM"/>
    </source>
</evidence>
<comment type="cofactor">
    <cofactor evidence="1 8">
        <name>heme</name>
        <dbReference type="ChEBI" id="CHEBI:30413"/>
    </cofactor>
</comment>
<dbReference type="PANTHER" id="PTHR24286:SF24">
    <property type="entry name" value="LANOSTEROL 14-ALPHA DEMETHYLASE"/>
    <property type="match status" value="1"/>
</dbReference>
<dbReference type="AlphaFoldDB" id="A0A4Y9YH29"/>
<keyword evidence="9" id="KW-0472">Membrane</keyword>
<evidence type="ECO:0000256" key="6">
    <source>
        <dbReference type="ARBA" id="ARBA00023004"/>
    </source>
</evidence>
<dbReference type="GO" id="GO:0016705">
    <property type="term" value="F:oxidoreductase activity, acting on paired donors, with incorporation or reduction of molecular oxygen"/>
    <property type="evidence" value="ECO:0007669"/>
    <property type="project" value="InterPro"/>
</dbReference>
<dbReference type="Gene3D" id="1.10.630.10">
    <property type="entry name" value="Cytochrome P450"/>
    <property type="match status" value="1"/>
</dbReference>
<feature type="binding site" description="axial binding residue" evidence="8">
    <location>
        <position position="437"/>
    </location>
    <ligand>
        <name>heme</name>
        <dbReference type="ChEBI" id="CHEBI:30413"/>
    </ligand>
    <ligandPart>
        <name>Fe</name>
        <dbReference type="ChEBI" id="CHEBI:18248"/>
    </ligandPart>
</feature>